<feature type="transmembrane region" description="Helical" evidence="5">
    <location>
        <begin position="91"/>
        <end position="114"/>
    </location>
</feature>
<feature type="transmembrane region" description="Helical" evidence="5">
    <location>
        <begin position="62"/>
        <end position="84"/>
    </location>
</feature>
<gene>
    <name evidence="6" type="ORF">QMA01_07760</name>
</gene>
<organism evidence="6 7">
    <name type="scientific">Planococcus notacanthi</name>
    <dbReference type="NCBI Taxonomy" id="3035188"/>
    <lineage>
        <taxon>Bacteria</taxon>
        <taxon>Bacillati</taxon>
        <taxon>Bacillota</taxon>
        <taxon>Bacilli</taxon>
        <taxon>Bacillales</taxon>
        <taxon>Caryophanaceae</taxon>
        <taxon>Planococcus</taxon>
    </lineage>
</organism>
<feature type="transmembrane region" description="Helical" evidence="5">
    <location>
        <begin position="329"/>
        <end position="350"/>
    </location>
</feature>
<evidence type="ECO:0000256" key="1">
    <source>
        <dbReference type="ARBA" id="ARBA00004141"/>
    </source>
</evidence>
<feature type="transmembrane region" description="Helical" evidence="5">
    <location>
        <begin position="394"/>
        <end position="410"/>
    </location>
</feature>
<comment type="subcellular location">
    <subcellularLocation>
        <location evidence="1">Membrane</location>
        <topology evidence="1">Multi-pass membrane protein</topology>
    </subcellularLocation>
</comment>
<keyword evidence="7" id="KW-1185">Reference proteome</keyword>
<evidence type="ECO:0000313" key="7">
    <source>
        <dbReference type="Proteomes" id="UP001225873"/>
    </source>
</evidence>
<feature type="transmembrane region" description="Helical" evidence="5">
    <location>
        <begin position="181"/>
        <end position="200"/>
    </location>
</feature>
<keyword evidence="2 5" id="KW-0812">Transmembrane</keyword>
<dbReference type="Proteomes" id="UP001225873">
    <property type="component" value="Unassembled WGS sequence"/>
</dbReference>
<feature type="transmembrane region" description="Helical" evidence="5">
    <location>
        <begin position="416"/>
        <end position="440"/>
    </location>
</feature>
<feature type="transmembrane region" description="Helical" evidence="5">
    <location>
        <begin position="220"/>
        <end position="242"/>
    </location>
</feature>
<feature type="transmembrane region" description="Helical" evidence="5">
    <location>
        <begin position="299"/>
        <end position="317"/>
    </location>
</feature>
<keyword evidence="3 5" id="KW-1133">Transmembrane helix</keyword>
<dbReference type="EMBL" id="JASDCQ010000002">
    <property type="protein sequence ID" value="MDN3427185.1"/>
    <property type="molecule type" value="Genomic_DNA"/>
</dbReference>
<accession>A0ABT7ZJ56</accession>
<dbReference type="Pfam" id="PF00939">
    <property type="entry name" value="Na_sulph_symp"/>
    <property type="match status" value="1"/>
</dbReference>
<feature type="transmembrane region" description="Helical" evidence="5">
    <location>
        <begin position="370"/>
        <end position="387"/>
    </location>
</feature>
<feature type="transmembrane region" description="Helical" evidence="5">
    <location>
        <begin position="21"/>
        <end position="42"/>
    </location>
</feature>
<evidence type="ECO:0000313" key="6">
    <source>
        <dbReference type="EMBL" id="MDN3427185.1"/>
    </source>
</evidence>
<evidence type="ECO:0000256" key="2">
    <source>
        <dbReference type="ARBA" id="ARBA00022692"/>
    </source>
</evidence>
<feature type="transmembrane region" description="Helical" evidence="5">
    <location>
        <begin position="452"/>
        <end position="474"/>
    </location>
</feature>
<reference evidence="6 7" key="1">
    <citation type="submission" date="2023-03" db="EMBL/GenBank/DDBJ databases">
        <authorList>
            <person name="Uniacke-Lowe S."/>
            <person name="Ross P."/>
            <person name="Hill C."/>
        </authorList>
    </citation>
    <scope>NUCLEOTIDE SEQUENCE [LARGE SCALE GENOMIC DNA]</scope>
    <source>
        <strain evidence="6 7">APC 4016</strain>
    </source>
</reference>
<evidence type="ECO:0000256" key="5">
    <source>
        <dbReference type="SAM" id="Phobius"/>
    </source>
</evidence>
<evidence type="ECO:0000256" key="4">
    <source>
        <dbReference type="ARBA" id="ARBA00023136"/>
    </source>
</evidence>
<keyword evidence="4 5" id="KW-0472">Membrane</keyword>
<name>A0ABT7ZJ56_9BACL</name>
<dbReference type="InterPro" id="IPR001898">
    <property type="entry name" value="SLC13A/DASS"/>
</dbReference>
<protein>
    <submittedName>
        <fullName evidence="6">SLC13 family permease</fullName>
    </submittedName>
</protein>
<sequence>MMKGFENHLKKERLLTVRNSLYSKPAVLAGLHVFFFLAILSIDTLDYPPKVALFAFLSAMTLWVTTKMPAGFVAISLIGFVIIMKAAEPDLLYTSLSEQVIWLMIGSFIIGNAVKESGLAERLVVIILSKSKKKGNVLAGINAVIVATVFFIPSTSGRAALAMPIINQLSKKYTEEEQRVLVLLAPLLILMSTSATFIGAGSHLIGIGLLESTAQQSISFIQWFIWGLPFAVVMTIVSFFVVKWTLWPKNGGELLENSQIAELSEVKKRMNPIEKKTLLVLVSLIAFWMTESIHGYDIAFVAMVGAIFVMAPTYGIISWKQGMKSVSWNLIIFVAAAAALGKVLVDTGVVKWVEKEMLFFLQLFADAPDWQIVLAVLLVSVTSHLYITSHTTRAIVFIPGFLLFSEAIGANPSTVVFLSLIGMNYCVTFPVSSKALLLFYEDEENSYDAKTLLKISLLLMPIYIGVMMLFYFSYWQWTGLQL</sequence>
<proteinExistence type="predicted"/>
<feature type="transmembrane region" description="Helical" evidence="5">
    <location>
        <begin position="277"/>
        <end position="293"/>
    </location>
</feature>
<dbReference type="RefSeq" id="WP_290214677.1">
    <property type="nucleotide sequence ID" value="NZ_JASDCQ010000002.1"/>
</dbReference>
<comment type="caution">
    <text evidence="6">The sequence shown here is derived from an EMBL/GenBank/DDBJ whole genome shotgun (WGS) entry which is preliminary data.</text>
</comment>
<feature type="transmembrane region" description="Helical" evidence="5">
    <location>
        <begin position="137"/>
        <end position="161"/>
    </location>
</feature>
<evidence type="ECO:0000256" key="3">
    <source>
        <dbReference type="ARBA" id="ARBA00022989"/>
    </source>
</evidence>
<dbReference type="PANTHER" id="PTHR10283">
    <property type="entry name" value="SOLUTE CARRIER FAMILY 13 MEMBER"/>
    <property type="match status" value="1"/>
</dbReference>